<evidence type="ECO:0000313" key="4">
    <source>
        <dbReference type="EMBL" id="CAK9326804.1"/>
    </source>
</evidence>
<dbReference type="Pfam" id="PF13087">
    <property type="entry name" value="AAA_12"/>
    <property type="match status" value="1"/>
</dbReference>
<proteinExistence type="predicted"/>
<organism evidence="4 5">
    <name type="scientific">Citrullus colocynthis</name>
    <name type="common">colocynth</name>
    <dbReference type="NCBI Taxonomy" id="252529"/>
    <lineage>
        <taxon>Eukaryota</taxon>
        <taxon>Viridiplantae</taxon>
        <taxon>Streptophyta</taxon>
        <taxon>Embryophyta</taxon>
        <taxon>Tracheophyta</taxon>
        <taxon>Spermatophyta</taxon>
        <taxon>Magnoliopsida</taxon>
        <taxon>eudicotyledons</taxon>
        <taxon>Gunneridae</taxon>
        <taxon>Pentapetalae</taxon>
        <taxon>rosids</taxon>
        <taxon>fabids</taxon>
        <taxon>Cucurbitales</taxon>
        <taxon>Cucurbitaceae</taxon>
        <taxon>Benincaseae</taxon>
        <taxon>Citrullus</taxon>
    </lineage>
</organism>
<dbReference type="PANTHER" id="PTHR10887:SF515">
    <property type="entry name" value="P-LOOP CONTAINING NUCLEOSIDE TRIPHOSPHATE HYDROLASES SUPERFAMILY PROTEIN"/>
    <property type="match status" value="1"/>
</dbReference>
<name>A0ABP0Z219_9ROSI</name>
<dbReference type="InterPro" id="IPR045055">
    <property type="entry name" value="DNA2/NAM7-like"/>
</dbReference>
<dbReference type="EMBL" id="OZ021741">
    <property type="protein sequence ID" value="CAK9326804.1"/>
    <property type="molecule type" value="Genomic_DNA"/>
</dbReference>
<dbReference type="SUPFAM" id="SSF52540">
    <property type="entry name" value="P-loop containing nucleoside triphosphate hydrolases"/>
    <property type="match status" value="1"/>
</dbReference>
<dbReference type="PANTHER" id="PTHR10887">
    <property type="entry name" value="DNA2/NAM7 HELICASE FAMILY"/>
    <property type="match status" value="1"/>
</dbReference>
<dbReference type="InterPro" id="IPR027417">
    <property type="entry name" value="P-loop_NTPase"/>
</dbReference>
<keyword evidence="5" id="KW-1185">Reference proteome</keyword>
<evidence type="ECO:0000259" key="3">
    <source>
        <dbReference type="Pfam" id="PF20073"/>
    </source>
</evidence>
<evidence type="ECO:0000259" key="2">
    <source>
        <dbReference type="Pfam" id="PF13087"/>
    </source>
</evidence>
<dbReference type="Proteomes" id="UP001642487">
    <property type="component" value="Chromosome 7"/>
</dbReference>
<dbReference type="Pfam" id="PF20073">
    <property type="entry name" value="DUF6469"/>
    <property type="match status" value="1"/>
</dbReference>
<dbReference type="Gene3D" id="3.40.50.300">
    <property type="entry name" value="P-loop containing nucleotide triphosphate hydrolases"/>
    <property type="match status" value="1"/>
</dbReference>
<dbReference type="Pfam" id="PF13086">
    <property type="entry name" value="AAA_11"/>
    <property type="match status" value="1"/>
</dbReference>
<evidence type="ECO:0000313" key="5">
    <source>
        <dbReference type="Proteomes" id="UP001642487"/>
    </source>
</evidence>
<protein>
    <submittedName>
        <fullName evidence="4">Uncharacterized protein</fullName>
    </submittedName>
</protein>
<evidence type="ECO:0000259" key="1">
    <source>
        <dbReference type="Pfam" id="PF13086"/>
    </source>
</evidence>
<reference evidence="4 5" key="1">
    <citation type="submission" date="2024-03" db="EMBL/GenBank/DDBJ databases">
        <authorList>
            <person name="Gkanogiannis A."/>
            <person name="Becerra Lopez-Lavalle L."/>
        </authorList>
    </citation>
    <scope>NUCLEOTIDE SEQUENCE [LARGE SCALE GENOMIC DNA]</scope>
</reference>
<accession>A0ABP0Z219</accession>
<dbReference type="InterPro" id="IPR041677">
    <property type="entry name" value="DNA2/NAM7_AAA_11"/>
</dbReference>
<feature type="domain" description="DNA2/NAM7 helicase-like C-terminal" evidence="2">
    <location>
        <begin position="448"/>
        <end position="500"/>
    </location>
</feature>
<feature type="domain" description="DNA2/NAM7 helicase helicase" evidence="1">
    <location>
        <begin position="137"/>
        <end position="440"/>
    </location>
</feature>
<gene>
    <name evidence="4" type="ORF">CITCOLO1_LOCUS19165</name>
</gene>
<dbReference type="InterPro" id="IPR045529">
    <property type="entry name" value="DUF6469"/>
</dbReference>
<dbReference type="InterPro" id="IPR041679">
    <property type="entry name" value="DNA2/NAM7-like_C"/>
</dbReference>
<feature type="domain" description="DUF6469" evidence="3">
    <location>
        <begin position="8"/>
        <end position="91"/>
    </location>
</feature>
<sequence length="514" mass="58023">MDPISKAPFIQVISLEEVNPSELGLYNIQIKKWKNGPKESSTPGDIFILSNIKPNVVSDLQRIGKTWTFTSFFPNKDDNDNNNEITWSALHMNNKNNSSIFNQILSSNNNKNNSSSNRHCNECDELLSNTSTLFSMLNESQVKAIGSCLKTISCENKCGIELIWGPPGTGKTMLVEILLFQLLRNQTVACAPTNTAIMQLASKFLLLVKEMHEKKCGSEGMFCCLGDILLFGNKSKLKVGFADKYMFLDYRVERLQKCFNPFTGWRHCFASMVDFLEDCVLQFQDIDDDDMSFLEFVKQGLESSHCRFEIVSRSFALMFRGNYVCGSLFTKHEELLKTRNDCIAVLKSLQQSLDFLGLRQTTNKGTIVDFCFQNASLFFCTVSSSFKLHSKSLEPLKALVIDEAAQLKECESVIPMHLADIKHAILTGDECQLPAMVESKVSDGAGFGRSLFERLSSLGHPKHLLNVQYRMHPSISLFPNSKFYSSLTSDGPKSKPKPMRRHFFPDRCLVRILS</sequence>